<reference evidence="1" key="1">
    <citation type="submission" date="2014-11" db="EMBL/GenBank/DDBJ databases">
        <authorList>
            <person name="Amaro Gonzalez C."/>
        </authorList>
    </citation>
    <scope>NUCLEOTIDE SEQUENCE</scope>
</reference>
<name>A0A0E9VLJ6_ANGAN</name>
<protein>
    <submittedName>
        <fullName evidence="1">Uncharacterized protein</fullName>
    </submittedName>
</protein>
<proteinExistence type="predicted"/>
<accession>A0A0E9VLJ6</accession>
<sequence>MNIYFKKDLSLYILI</sequence>
<reference evidence="1" key="2">
    <citation type="journal article" date="2015" name="Fish Shellfish Immunol.">
        <title>Early steps in the European eel (Anguilla anguilla)-Vibrio vulnificus interaction in the gills: Role of the RtxA13 toxin.</title>
        <authorList>
            <person name="Callol A."/>
            <person name="Pajuelo D."/>
            <person name="Ebbesson L."/>
            <person name="Teles M."/>
            <person name="MacKenzie S."/>
            <person name="Amaro C."/>
        </authorList>
    </citation>
    <scope>NUCLEOTIDE SEQUENCE</scope>
</reference>
<organism evidence="1">
    <name type="scientific">Anguilla anguilla</name>
    <name type="common">European freshwater eel</name>
    <name type="synonym">Muraena anguilla</name>
    <dbReference type="NCBI Taxonomy" id="7936"/>
    <lineage>
        <taxon>Eukaryota</taxon>
        <taxon>Metazoa</taxon>
        <taxon>Chordata</taxon>
        <taxon>Craniata</taxon>
        <taxon>Vertebrata</taxon>
        <taxon>Euteleostomi</taxon>
        <taxon>Actinopterygii</taxon>
        <taxon>Neopterygii</taxon>
        <taxon>Teleostei</taxon>
        <taxon>Anguilliformes</taxon>
        <taxon>Anguillidae</taxon>
        <taxon>Anguilla</taxon>
    </lineage>
</organism>
<dbReference type="EMBL" id="GBXM01030474">
    <property type="protein sequence ID" value="JAH78103.1"/>
    <property type="molecule type" value="Transcribed_RNA"/>
</dbReference>
<evidence type="ECO:0000313" key="1">
    <source>
        <dbReference type="EMBL" id="JAH78103.1"/>
    </source>
</evidence>